<dbReference type="SUPFAM" id="SSF81296">
    <property type="entry name" value="E set domains"/>
    <property type="match status" value="8"/>
</dbReference>
<dbReference type="Gene3D" id="2.60.40.10">
    <property type="entry name" value="Immunoglobulins"/>
    <property type="match status" value="8"/>
</dbReference>
<dbReference type="InterPro" id="IPR011658">
    <property type="entry name" value="PA14_dom"/>
</dbReference>
<dbReference type="InterPro" id="IPR017868">
    <property type="entry name" value="Filamin/ABP280_repeat-like"/>
</dbReference>
<dbReference type="InterPro" id="IPR038081">
    <property type="entry name" value="CalX-like_sf"/>
</dbReference>
<feature type="domain" description="PA14" evidence="4">
    <location>
        <begin position="1836"/>
        <end position="1996"/>
    </location>
</feature>
<feature type="domain" description="PA14" evidence="4">
    <location>
        <begin position="1093"/>
        <end position="1244"/>
    </location>
</feature>
<dbReference type="InterPro" id="IPR000742">
    <property type="entry name" value="EGF"/>
</dbReference>
<gene>
    <name evidence="5" type="ORF">JKP88DRAFT_346923</name>
</gene>
<dbReference type="PANTHER" id="PTHR38537">
    <property type="entry name" value="JITTERBUG, ISOFORM N"/>
    <property type="match status" value="1"/>
</dbReference>
<dbReference type="InterPro" id="IPR014756">
    <property type="entry name" value="Ig_E-set"/>
</dbReference>
<dbReference type="PROSITE" id="PS51820">
    <property type="entry name" value="PA14"/>
    <property type="match status" value="3"/>
</dbReference>
<dbReference type="Gene3D" id="3.40.50.300">
    <property type="entry name" value="P-loop containing nucleotide triphosphate hydrolases"/>
    <property type="match status" value="1"/>
</dbReference>
<evidence type="ECO:0000256" key="1">
    <source>
        <dbReference type="ARBA" id="ARBA00022737"/>
    </source>
</evidence>
<keyword evidence="1" id="KW-0677">Repeat</keyword>
<evidence type="ECO:0000313" key="6">
    <source>
        <dbReference type="Proteomes" id="UP000664859"/>
    </source>
</evidence>
<protein>
    <recommendedName>
        <fullName evidence="4">PA14 domain-containing protein</fullName>
    </recommendedName>
</protein>
<evidence type="ECO:0000256" key="2">
    <source>
        <dbReference type="PROSITE-ProRule" id="PRU00087"/>
    </source>
</evidence>
<feature type="region of interest" description="Disordered" evidence="3">
    <location>
        <begin position="1"/>
        <end position="30"/>
    </location>
</feature>
<sequence>MRVFAQRRGARPSPASLPRLPPPLQLPRATPLPLLPADPAHIAEAAKVPLAPLPAAAARELRRLFDLAKSDKAALVRELEGGGDPLGVYTGVGGDEGVGFRCPPPGERVSEPDLRDLRVMEEFRGGRRDAFVYFQHMRKAGGTAFCDLAKRNMPTRQRNMSTQQRNMQMRQVPKHYCMSDRRGALASPPWSERDYLLSQMRQKGFRITANEWDALPRSTLTLPGAVFVTMLRSPLDRWYSQYRFEHVEHRDGSPKNVTMPFERWYPRYAAGSQGHNYYVKAFTGEENPGAAALDTQRDKAGDPLYKKALLWSWRKFKDWGHDVEWDAFARAVDALRRFHLVLVTELMDGAGGPIEAALGWEQPPQLVRPHEKHLVRPHEKHVSLPSGLLASLAAPAWRNGTAPSSARDSLSAAAWQDLAEANAFDLVLYHWARRLFLERMACETAAAAADTESTAEAAADRAAAAVAAAAAAAAAPTVDVYAAPALPWKAADIDARGSGAHWHIKAGGGSTAAGADTVAAAQAPACSPWRRRCAVQQLVNPNGTAVAEFASYKQGFLVNPNGTAVAEFASYEQGFLVNPNGTALAEFASYEQGFVGTYGDPTTTYYMETMMETGGDLRALTMQAACPGVLVPGDKGVLFCGAKERGVCDTRSGTCVCSDGYMGTSCELCQITHYMVGGLCYPRHLCPGACSGNGECDYQVRPPDGSPRRTGTCACSATRTGADCSLLLCEALFDALCAECTAAACTRCEAGYYVEQDNSAFDPRCVACSRADGCLACADLLLNSVRRVGQRTVDPPLPPEELTRELGRAMEFGTLDPHFFDDAEVYRLAFNKSVALNATAAACAQGVASDAAWTCAPKATSHVYEVDEKGDGTGTLRLMALRTGGGMGEMSFSYAIRHLTTDGSDVTAHSQWAANAPITMAAGVIEASWLLTIHDDDDVEADEASWLLAIHDDDVEADEAFEVYLLDPRGGARLGSQRRATVWIRDDDALTTLAPASTAAGTGIAGAVAGYSAAFTVTSMTPAGIPQTGGGDTYVATIAPLEQLPPQDAAPEQQWSAPQETVEVCIVPAGGAEYNATYTVLQAGEYSMDVQLAHTGGLRATYYATVFGAEGALQPPLHRASVIFITHRGSVLGTVDWWWDLGPVAPGAPDFVSARWEGRLAGAHNETYTFTVLSDAESYVELWIDATLILEGPGGALLSGAAALTAGRLYPVTVLYRHNHGPANIQLRWSSASMADAVDVFLRWSSASVADAVVPHTALYYLTHIDGSPLPLTVLSDVTNATTSEAFGSGTVSAVVGSEAAFVIVPRDAHGNLRAADAADVTALDLFTAVLTLMQDVGHGGGGDVITCAVAYDAARGAHVARYTPMVSGAHALRVTYQTYLRTDEADVWGSPFVVSVAPGPTSAPASVCSVAPGPTSAPASVCSGGGLGSTVAGSITTFVLTAHDAFDNLRLIGGDAFEATLYHTMERVVATTVVQDNLDGSYAVSVQPFVSGTYELVVSLAGDLACGSPYAIYVAPSAGYGPTSTASGAVAAAVATLPNAVVVQGRDRYGNLLLTVATDVLTATLTGPVEKGSVPGTSAVITTRSMDTSGTFTVSYTPDIAGINTLALQLNGLDIMSSPLSVDVTPGPSRGAATAAGAALSHAIAGQRATFAITARDSASNPTADTASPSPFTVLITATTAPTNATTAATVTETEPGSSIFAATYNLTVAGGYSIAVTDMLSGQAIVGSPFLLQVSADYAFAPFTQVTRAYEHEGDGNIKLQAVDMFGNAIPHGGERFEVEWSTLPQVLLVNAPLALPATAALLTPGVTDRADGTYTALTTGLSAGDYNMSVYVLESGGLWGTYFRTREFMDQETARYTKSVVDFNWGAYFPGAPQARETVATATPLSAAFPADFFSASFDGMLLPQRSEEHVLIVTTDGDSSAELVVDGVTLLPLVPPSAPRTRLATERKAAVRLVAGRPVTLKLKYVHEQNEASLLLEWMSPSMPRQTVPAGALLTKRYGSSSAVTIWPKPAVPRMSTAVGAALSAAVAGARQAFDVTARDSNGDRVWIGGAAVTAYAIGPGGAMVVADVTDRVDGTYQVEYTAYAAGPYALSVLLGGVPAAQWDTGYSAVERAVADLHVSGSPFALYVAPAAASAAHSVIYGTGAITATAGQPAQFTIRARDAFGNRVLSEDDAFAAQLDSQFLPQRTLSASVTSVGAGEYGAAYTLTAAGMYALNVSLGGEAVGGADGARDAPLEVRCLPAAAAALNTTCDNCHQAFGRGPIAVGAPKALRVTARDAFGNAAVHGGEEFYVSVSDVTSGTPTVVQVLKAVDNGDGGYDVLFQAPHAGSFEIAIQMAARAAASAGSSGGGGSGLTAQYYSDSRALSDETLQRSSLVATLIDAQVYFNWGSGPVGAAVVSDRAAVRWTGYLKAPSSETFTFNLQTSADSTATLLIDGQKVVGTSRAASGAKALVVGALHSVQVLVYGRPEGFAEEAAAAAAAAAAIGELPAAERAQAAALRRGGAANDAAVYVDMTPEELPTLHPKSTVCGVKKGSRRGRNGNAEKPSPAEKELVQDYTHLLRTATAIIDTVNEEGGIGGAVHSNQLTGGGSGGGDGLL</sequence>
<evidence type="ECO:0000256" key="3">
    <source>
        <dbReference type="SAM" id="MobiDB-lite"/>
    </source>
</evidence>
<feature type="repeat" description="Filamin" evidence="2">
    <location>
        <begin position="989"/>
        <end position="1106"/>
    </location>
</feature>
<dbReference type="Pfam" id="PF00630">
    <property type="entry name" value="Filamin"/>
    <property type="match status" value="4"/>
</dbReference>
<dbReference type="SMART" id="SM00557">
    <property type="entry name" value="IG_FLMN"/>
    <property type="match status" value="6"/>
</dbReference>
<dbReference type="Proteomes" id="UP000664859">
    <property type="component" value="Unassembled WGS sequence"/>
</dbReference>
<dbReference type="OrthoDB" id="205344at2759"/>
<proteinExistence type="predicted"/>
<feature type="domain" description="PA14" evidence="4">
    <location>
        <begin position="2353"/>
        <end position="2496"/>
    </location>
</feature>
<dbReference type="PANTHER" id="PTHR38537:SF8">
    <property type="entry name" value="FILAMIN-A"/>
    <property type="match status" value="1"/>
</dbReference>
<dbReference type="PROSITE" id="PS01248">
    <property type="entry name" value="EGF_LAM_1"/>
    <property type="match status" value="1"/>
</dbReference>
<dbReference type="Gene3D" id="2.60.40.2030">
    <property type="match status" value="1"/>
</dbReference>
<feature type="repeat" description="Filamin" evidence="2">
    <location>
        <begin position="1413"/>
        <end position="1515"/>
    </location>
</feature>
<evidence type="ECO:0000259" key="4">
    <source>
        <dbReference type="PROSITE" id="PS51820"/>
    </source>
</evidence>
<evidence type="ECO:0000313" key="5">
    <source>
        <dbReference type="EMBL" id="KAG5178646.1"/>
    </source>
</evidence>
<dbReference type="InterPro" id="IPR044801">
    <property type="entry name" value="Filamin"/>
</dbReference>
<accession>A0A836CC08</accession>
<name>A0A836CC08_9STRA</name>
<dbReference type="InterPro" id="IPR002049">
    <property type="entry name" value="LE_dom"/>
</dbReference>
<dbReference type="SMART" id="SM00758">
    <property type="entry name" value="PA14"/>
    <property type="match status" value="3"/>
</dbReference>
<dbReference type="GO" id="GO:0030036">
    <property type="term" value="P:actin cytoskeleton organization"/>
    <property type="evidence" value="ECO:0007669"/>
    <property type="project" value="InterPro"/>
</dbReference>
<organism evidence="5 6">
    <name type="scientific">Tribonema minus</name>
    <dbReference type="NCBI Taxonomy" id="303371"/>
    <lineage>
        <taxon>Eukaryota</taxon>
        <taxon>Sar</taxon>
        <taxon>Stramenopiles</taxon>
        <taxon>Ochrophyta</taxon>
        <taxon>PX clade</taxon>
        <taxon>Xanthophyceae</taxon>
        <taxon>Tribonematales</taxon>
        <taxon>Tribonemataceae</taxon>
        <taxon>Tribonema</taxon>
    </lineage>
</organism>
<dbReference type="SUPFAM" id="SSF141072">
    <property type="entry name" value="CalX-like"/>
    <property type="match status" value="2"/>
</dbReference>
<keyword evidence="6" id="KW-1185">Reference proteome</keyword>
<dbReference type="SUPFAM" id="SSF52540">
    <property type="entry name" value="P-loop containing nucleoside triphosphate hydrolases"/>
    <property type="match status" value="1"/>
</dbReference>
<dbReference type="PROSITE" id="PS00022">
    <property type="entry name" value="EGF_1"/>
    <property type="match status" value="2"/>
</dbReference>
<dbReference type="CDD" id="cd00055">
    <property type="entry name" value="EGF_Lam"/>
    <property type="match status" value="1"/>
</dbReference>
<dbReference type="PROSITE" id="PS50194">
    <property type="entry name" value="FILAMIN_REPEAT"/>
    <property type="match status" value="7"/>
</dbReference>
<feature type="repeat" description="Filamin" evidence="2">
    <location>
        <begin position="2012"/>
        <end position="2132"/>
    </location>
</feature>
<dbReference type="InterPro" id="IPR037524">
    <property type="entry name" value="PA14/GLEYA"/>
</dbReference>
<feature type="repeat" description="Filamin" evidence="2">
    <location>
        <begin position="1562"/>
        <end position="1625"/>
    </location>
</feature>
<dbReference type="InterPro" id="IPR001298">
    <property type="entry name" value="Filamin/ABP280_rpt"/>
</dbReference>
<comment type="caution">
    <text evidence="5">The sequence shown here is derived from an EMBL/GenBank/DDBJ whole genome shotgun (WGS) entry which is preliminary data.</text>
</comment>
<dbReference type="SUPFAM" id="SSF56988">
    <property type="entry name" value="Anthrax protective antigen"/>
    <property type="match status" value="3"/>
</dbReference>
<feature type="region of interest" description="Disordered" evidence="3">
    <location>
        <begin position="2527"/>
        <end position="2555"/>
    </location>
</feature>
<dbReference type="GO" id="GO:0051015">
    <property type="term" value="F:actin filament binding"/>
    <property type="evidence" value="ECO:0007669"/>
    <property type="project" value="InterPro"/>
</dbReference>
<feature type="repeat" description="Filamin" evidence="2">
    <location>
        <begin position="1626"/>
        <end position="1736"/>
    </location>
</feature>
<dbReference type="InterPro" id="IPR027417">
    <property type="entry name" value="P-loop_NTPase"/>
</dbReference>
<dbReference type="Gene3D" id="3.90.182.10">
    <property type="entry name" value="Toxin - Anthrax Protective Antigen,domain 1"/>
    <property type="match status" value="3"/>
</dbReference>
<dbReference type="InterPro" id="IPR013783">
    <property type="entry name" value="Ig-like_fold"/>
</dbReference>
<feature type="repeat" description="Filamin" evidence="2">
    <location>
        <begin position="2134"/>
        <end position="2243"/>
    </location>
</feature>
<dbReference type="Pfam" id="PF07691">
    <property type="entry name" value="PA14"/>
    <property type="match status" value="3"/>
</dbReference>
<feature type="repeat" description="Filamin" evidence="2">
    <location>
        <begin position="1276"/>
        <end position="1397"/>
    </location>
</feature>
<reference evidence="5" key="1">
    <citation type="submission" date="2021-02" db="EMBL/GenBank/DDBJ databases">
        <title>First Annotated Genome of the Yellow-green Alga Tribonema minus.</title>
        <authorList>
            <person name="Mahan K.M."/>
        </authorList>
    </citation>
    <scope>NUCLEOTIDE SEQUENCE</scope>
    <source>
        <strain evidence="5">UTEX B ZZ1240</strain>
    </source>
</reference>
<dbReference type="EMBL" id="JAFCMP010000514">
    <property type="protein sequence ID" value="KAG5178646.1"/>
    <property type="molecule type" value="Genomic_DNA"/>
</dbReference>